<evidence type="ECO:0000313" key="6">
    <source>
        <dbReference type="EMBL" id="KAK4066063.1"/>
    </source>
</evidence>
<feature type="repeat" description="ANK" evidence="3">
    <location>
        <begin position="243"/>
        <end position="275"/>
    </location>
</feature>
<dbReference type="PANTHER" id="PTHR24198:SF165">
    <property type="entry name" value="ANKYRIN REPEAT-CONTAINING PROTEIN-RELATED"/>
    <property type="match status" value="1"/>
</dbReference>
<dbReference type="GeneID" id="87923116"/>
<comment type="caution">
    <text evidence="6">The sequence shown here is derived from an EMBL/GenBank/DDBJ whole genome shotgun (WGS) entry which is preliminary data.</text>
</comment>
<dbReference type="EMBL" id="JAWRVG010000040">
    <property type="protein sequence ID" value="KAK4066063.1"/>
    <property type="molecule type" value="Genomic_DNA"/>
</dbReference>
<dbReference type="PANTHER" id="PTHR24198">
    <property type="entry name" value="ANKYRIN REPEAT AND PROTEIN KINASE DOMAIN-CONTAINING PROTEIN"/>
    <property type="match status" value="1"/>
</dbReference>
<dbReference type="AlphaFoldDB" id="A0AAE1M216"/>
<dbReference type="InterPro" id="IPR004827">
    <property type="entry name" value="bZIP"/>
</dbReference>
<keyword evidence="1" id="KW-0677">Repeat</keyword>
<accession>A0AAE1M216</accession>
<feature type="repeat" description="ANK" evidence="3">
    <location>
        <begin position="210"/>
        <end position="242"/>
    </location>
</feature>
<dbReference type="PROSITE" id="PS50297">
    <property type="entry name" value="ANK_REP_REGION"/>
    <property type="match status" value="3"/>
</dbReference>
<keyword evidence="7" id="KW-1185">Reference proteome</keyword>
<dbReference type="PROSITE" id="PS00036">
    <property type="entry name" value="BZIP_BASIC"/>
    <property type="match status" value="1"/>
</dbReference>
<reference evidence="6" key="1">
    <citation type="submission" date="2023-11" db="EMBL/GenBank/DDBJ databases">
        <title>The genome sequences of three competitors of mushroom-forming fungi.</title>
        <authorList>
            <person name="Beijen E."/>
            <person name="Ohm R.A."/>
        </authorList>
    </citation>
    <scope>NUCLEOTIDE SEQUENCE</scope>
    <source>
        <strain evidence="6">CBS 100526</strain>
    </source>
</reference>
<feature type="repeat" description="ANK" evidence="3">
    <location>
        <begin position="314"/>
        <end position="346"/>
    </location>
</feature>
<evidence type="ECO:0000259" key="5">
    <source>
        <dbReference type="PROSITE" id="PS00036"/>
    </source>
</evidence>
<dbReference type="PROSITE" id="PS50088">
    <property type="entry name" value="ANK_REPEAT"/>
    <property type="match status" value="3"/>
</dbReference>
<evidence type="ECO:0000256" key="3">
    <source>
        <dbReference type="PROSITE-ProRule" id="PRU00023"/>
    </source>
</evidence>
<evidence type="ECO:0000313" key="7">
    <source>
        <dbReference type="Proteomes" id="UP001273209"/>
    </source>
</evidence>
<feature type="region of interest" description="Disordered" evidence="4">
    <location>
        <begin position="118"/>
        <end position="166"/>
    </location>
</feature>
<proteinExistence type="predicted"/>
<dbReference type="Pfam" id="PF12796">
    <property type="entry name" value="Ank_2"/>
    <property type="match status" value="2"/>
</dbReference>
<sequence>MAMPDGPLERRRIQNRMAQRRFRFRQKQRNTIELGGQVQNTTTSLCHEAANLDDWLDNFSLPTNDGSSMSVDFSASLTCAGGLSESFSLIEGHHGHGYFTGVDANGNCIPYAISEPVHSTVSTSPSNSTTLDVLGSGRMQHRNTSPAQSENLHYVPKEKNSESATTATTDLIRTSNFSSPDRSIAGAPVEQASAGTSPGTGDESDINNPGWLSALHIAAKRGHGGIVRLLLQNCMDTNERDSDGLTPLMYAVAGGHEEVVKSLLAHGARLGDVDGRRRSVLHWAVLTCRENLLRLLLKHAATDDPLLIDGYDETGRTPLHTAIASGFEAGVSILVEFGVNLYSKARKP</sequence>
<feature type="domain" description="BZIP" evidence="5">
    <location>
        <begin position="10"/>
        <end position="25"/>
    </location>
</feature>
<dbReference type="InterPro" id="IPR046347">
    <property type="entry name" value="bZIP_sf"/>
</dbReference>
<dbReference type="SUPFAM" id="SSF57959">
    <property type="entry name" value="Leucine zipper domain"/>
    <property type="match status" value="1"/>
</dbReference>
<dbReference type="InterPro" id="IPR036770">
    <property type="entry name" value="Ankyrin_rpt-contain_sf"/>
</dbReference>
<evidence type="ECO:0000256" key="2">
    <source>
        <dbReference type="ARBA" id="ARBA00023043"/>
    </source>
</evidence>
<dbReference type="SUPFAM" id="SSF48403">
    <property type="entry name" value="Ankyrin repeat"/>
    <property type="match status" value="1"/>
</dbReference>
<name>A0AAE1M216_9HYPO</name>
<dbReference type="InterPro" id="IPR002110">
    <property type="entry name" value="Ankyrin_rpt"/>
</dbReference>
<feature type="compositionally biased region" description="Low complexity" evidence="4">
    <location>
        <begin position="119"/>
        <end position="130"/>
    </location>
</feature>
<keyword evidence="2 3" id="KW-0040">ANK repeat</keyword>
<feature type="compositionally biased region" description="Polar residues" evidence="4">
    <location>
        <begin position="142"/>
        <end position="151"/>
    </location>
</feature>
<organism evidence="6 7">
    <name type="scientific">Trichoderma aggressivum f. europaeum</name>
    <dbReference type="NCBI Taxonomy" id="173218"/>
    <lineage>
        <taxon>Eukaryota</taxon>
        <taxon>Fungi</taxon>
        <taxon>Dikarya</taxon>
        <taxon>Ascomycota</taxon>
        <taxon>Pezizomycotina</taxon>
        <taxon>Sordariomycetes</taxon>
        <taxon>Hypocreomycetidae</taxon>
        <taxon>Hypocreales</taxon>
        <taxon>Hypocreaceae</taxon>
        <taxon>Trichoderma</taxon>
    </lineage>
</organism>
<dbReference type="Gene3D" id="1.20.5.170">
    <property type="match status" value="1"/>
</dbReference>
<dbReference type="Gene3D" id="1.25.40.20">
    <property type="entry name" value="Ankyrin repeat-containing domain"/>
    <property type="match status" value="1"/>
</dbReference>
<evidence type="ECO:0000256" key="4">
    <source>
        <dbReference type="SAM" id="MobiDB-lite"/>
    </source>
</evidence>
<gene>
    <name evidence="6" type="ORF">Triagg1_8372</name>
</gene>
<dbReference type="RefSeq" id="XP_062752782.1">
    <property type="nucleotide sequence ID" value="XM_062903211.1"/>
</dbReference>
<dbReference type="GO" id="GO:0003700">
    <property type="term" value="F:DNA-binding transcription factor activity"/>
    <property type="evidence" value="ECO:0007669"/>
    <property type="project" value="InterPro"/>
</dbReference>
<dbReference type="SMART" id="SM00248">
    <property type="entry name" value="ANK"/>
    <property type="match status" value="4"/>
</dbReference>
<dbReference type="Proteomes" id="UP001273209">
    <property type="component" value="Unassembled WGS sequence"/>
</dbReference>
<protein>
    <recommendedName>
        <fullName evidence="5">BZIP domain-containing protein</fullName>
    </recommendedName>
</protein>
<evidence type="ECO:0000256" key="1">
    <source>
        <dbReference type="ARBA" id="ARBA00022737"/>
    </source>
</evidence>